<name>A0A6G8MY43_9VIRU</name>
<gene>
    <name evidence="1" type="primary">ck437</name>
</gene>
<evidence type="ECO:0000313" key="2">
    <source>
        <dbReference type="Proteomes" id="UP001224087"/>
    </source>
</evidence>
<organism evidence="1 2">
    <name type="scientific">Cedratvirus kamchatka</name>
    <dbReference type="NCBI Taxonomy" id="2716914"/>
    <lineage>
        <taxon>Viruses</taxon>
        <taxon>Pithoviruses</taxon>
        <taxon>Orthocedratvirinae</taxon>
        <taxon>Alphacedratvirus</taxon>
        <taxon>Alphacedratvirus rossiense</taxon>
    </lineage>
</organism>
<accession>A0A6G8MY43</accession>
<evidence type="ECO:0000313" key="1">
    <source>
        <dbReference type="EMBL" id="QIN54562.1"/>
    </source>
</evidence>
<reference evidence="1" key="1">
    <citation type="submission" date="2019-12" db="EMBL/GenBank/DDBJ databases">
        <title>The DNA Methylation Landscape of Giant Viruses.</title>
        <authorList>
            <person name="Jeudy S."/>
            <person name="Rigou S."/>
            <person name="Alempic J.-M."/>
            <person name="Claverie J.-M."/>
            <person name="Abergel C."/>
            <person name="Legendre M."/>
        </authorList>
    </citation>
    <scope>NUCLEOTIDE SEQUENCE</scope>
    <source>
        <strain evidence="1">P4</strain>
    </source>
</reference>
<evidence type="ECO:0008006" key="3">
    <source>
        <dbReference type="Google" id="ProtNLM"/>
    </source>
</evidence>
<protein>
    <recommendedName>
        <fullName evidence="3">Ankyrin repeat-containing protein</fullName>
    </recommendedName>
</protein>
<sequence>MNFSLEEAPRISLSDQVLSCIFSFSGTFLGRKVCSEFRRVLKPMTGEAFMKHCFAQGYLETIKRYNPPLLERFTKEALLACQEDVLTYLDEQGYEWEENDFVDLCSAFGKSGQRLEFMQKRGKEYSCLVLREALRHGHLNIYLYYKKREFGVDLDLIAEKGHLVLIRQIYLAYSEEGREKFSSFIELGAARNERGQEILCWLYSLRGKLSYVHQEYAFLGKQRLFLWSLDRGCRVDEDCLVCAFCGENNLDIIKYIVEKNPDLPIQEHMYILVENNRIDVLDYLHHRGYRLPRNAFSSIGVDVLQWMEKRDYKLDKDMFSNSFFLETNPVQTLTWLLRRNLISLSSRLYEDAFLLDSYEYFLYLKEHGVPLEEVNLLYICRTTSLDMFREALEMTQSVTSCENALGSLICRENTAFLEVLLLDKYKEWREYVYKMALNISPDVAYWLKKKGYTE</sequence>
<dbReference type="Proteomes" id="UP001224087">
    <property type="component" value="Segment"/>
</dbReference>
<proteinExistence type="predicted"/>
<keyword evidence="2" id="KW-1185">Reference proteome</keyword>
<dbReference type="EMBL" id="MN873693">
    <property type="protein sequence ID" value="QIN54562.1"/>
    <property type="molecule type" value="Genomic_DNA"/>
</dbReference>